<evidence type="ECO:0000313" key="1">
    <source>
        <dbReference type="EMBL" id="CAG8708706.1"/>
    </source>
</evidence>
<comment type="caution">
    <text evidence="1">The sequence shown here is derived from an EMBL/GenBank/DDBJ whole genome shotgun (WGS) entry which is preliminary data.</text>
</comment>
<organism evidence="1 2">
    <name type="scientific">Cetraspora pellucida</name>
    <dbReference type="NCBI Taxonomy" id="1433469"/>
    <lineage>
        <taxon>Eukaryota</taxon>
        <taxon>Fungi</taxon>
        <taxon>Fungi incertae sedis</taxon>
        <taxon>Mucoromycota</taxon>
        <taxon>Glomeromycotina</taxon>
        <taxon>Glomeromycetes</taxon>
        <taxon>Diversisporales</taxon>
        <taxon>Gigasporaceae</taxon>
        <taxon>Cetraspora</taxon>
    </lineage>
</organism>
<evidence type="ECO:0000313" key="2">
    <source>
        <dbReference type="Proteomes" id="UP000789366"/>
    </source>
</evidence>
<protein>
    <submittedName>
        <fullName evidence="1">6420_t:CDS:1</fullName>
    </submittedName>
</protein>
<feature type="non-terminal residue" evidence="1">
    <location>
        <position position="1"/>
    </location>
</feature>
<accession>A0ACA9PFW3</accession>
<name>A0ACA9PFW3_9GLOM</name>
<keyword evidence="2" id="KW-1185">Reference proteome</keyword>
<gene>
    <name evidence="1" type="ORF">SPELUC_LOCUS11682</name>
</gene>
<dbReference type="EMBL" id="CAJVPW010025444">
    <property type="protein sequence ID" value="CAG8708706.1"/>
    <property type="molecule type" value="Genomic_DNA"/>
</dbReference>
<dbReference type="Proteomes" id="UP000789366">
    <property type="component" value="Unassembled WGS sequence"/>
</dbReference>
<reference evidence="1" key="1">
    <citation type="submission" date="2021-06" db="EMBL/GenBank/DDBJ databases">
        <authorList>
            <person name="Kallberg Y."/>
            <person name="Tangrot J."/>
            <person name="Rosling A."/>
        </authorList>
    </citation>
    <scope>NUCLEOTIDE SEQUENCE</scope>
    <source>
        <strain evidence="1">28 12/20/2015</strain>
    </source>
</reference>
<feature type="non-terminal residue" evidence="1">
    <location>
        <position position="266"/>
    </location>
</feature>
<proteinExistence type="predicted"/>
<sequence>TVKNTKCSTTNWLKKFNDHCKEYVLDSNINVISDQKQLESNLVHFFFYAKCADKEEYSVNSVLSAIAAFQRYITEKSPLKGINLCDKQQFSTLNTLLNGKIKWLSTKGKGETKGSESLTLDECEHYFLKKDHFQKRQDEGYDIVIYKSKTNQHRIDNSEQADKISIPNLEHINNIYDKYFSKRFNDASPHFYLQAIDENSEAILTTSTATTTQATSATPTFQTAKKILQDSQLNNIESVTLSTESSHESFEKFNELSQETIYNNSN</sequence>